<dbReference type="GO" id="GO:0003677">
    <property type="term" value="F:DNA binding"/>
    <property type="evidence" value="ECO:0007669"/>
    <property type="project" value="UniProtKB-KW"/>
</dbReference>
<dbReference type="InterPro" id="IPR023187">
    <property type="entry name" value="Tscrpt_reg_MarR-type_CS"/>
</dbReference>
<name>A0AAC9LH04_9PSEU</name>
<dbReference type="KEGG" id="acad:UA74_21000"/>
<evidence type="ECO:0000256" key="2">
    <source>
        <dbReference type="ARBA" id="ARBA00022679"/>
    </source>
</evidence>
<keyword evidence="5" id="KW-0804">Transcription</keyword>
<dbReference type="GO" id="GO:0005829">
    <property type="term" value="C:cytosol"/>
    <property type="evidence" value="ECO:0007669"/>
    <property type="project" value="TreeGrafter"/>
</dbReference>
<dbReference type="SUPFAM" id="SSF56214">
    <property type="entry name" value="4'-phosphopantetheinyl transferase"/>
    <property type="match status" value="2"/>
</dbReference>
<dbReference type="GO" id="GO:0003700">
    <property type="term" value="F:DNA-binding transcription factor activity"/>
    <property type="evidence" value="ECO:0007669"/>
    <property type="project" value="InterPro"/>
</dbReference>
<evidence type="ECO:0000259" key="7">
    <source>
        <dbReference type="PROSITE" id="PS50995"/>
    </source>
</evidence>
<dbReference type="GO" id="GO:0000287">
    <property type="term" value="F:magnesium ion binding"/>
    <property type="evidence" value="ECO:0007669"/>
    <property type="project" value="InterPro"/>
</dbReference>
<dbReference type="InterPro" id="IPR036390">
    <property type="entry name" value="WH_DNA-bd_sf"/>
</dbReference>
<dbReference type="Gene3D" id="3.90.470.20">
    <property type="entry name" value="4'-phosphopantetheinyl transferase domain"/>
    <property type="match status" value="1"/>
</dbReference>
<accession>A0AAC9LH04</accession>
<feature type="domain" description="HTH marR-type" evidence="7">
    <location>
        <begin position="10"/>
        <end position="149"/>
    </location>
</feature>
<comment type="similarity">
    <text evidence="1">Belongs to the P-Pant transferase superfamily. Gsp/Sfp/HetI/AcpT family.</text>
</comment>
<dbReference type="Pfam" id="PF01047">
    <property type="entry name" value="MarR"/>
    <property type="match status" value="1"/>
</dbReference>
<evidence type="ECO:0000256" key="1">
    <source>
        <dbReference type="ARBA" id="ARBA00010990"/>
    </source>
</evidence>
<dbReference type="InterPro" id="IPR037143">
    <property type="entry name" value="4-PPantetheinyl_Trfase_dom_sf"/>
</dbReference>
<sequence length="443" mass="46436">MGQDRPVRIDEERHRLIDAVERHHDDLMRGAVRVRSHPLLDSGITMQQFRVLLCLAIEGGVAGHALADQLGVSLATATGMIDRLLDRGLVSRVTDTRDRRVRRLSLTPAGVTLLDEIATAGRDHRQVLLAQLSVEELRAVERGAAALLAAAGRVPPDADLPRTAPAHRGGGLIRGRPEPSSPRHGAVGVGVPAPADGEVQLWWATTADVGATATGLLDVEETGRYHALRRAEDRRRYLLGRALVRTLLAVHTGLPAGELRFARHCGHCGGPHGKPRAVGPGSGLEFSLAYAGEWAVVALSTSAPIGIDAEPPRSGRQWGPLMDSALAPRERARVDEASPAERAELVTGYWTRKEAVLKAVGVGLTMPMDQVVVSGPGAPPAVLSLGRRTGPPHAAALPTPESFTVLVADGPAGIQTAAASATGQPATLTVHSAAALLASPACG</sequence>
<dbReference type="PROSITE" id="PS50995">
    <property type="entry name" value="HTH_MARR_2"/>
    <property type="match status" value="1"/>
</dbReference>
<dbReference type="RefSeq" id="WP_083683438.1">
    <property type="nucleotide sequence ID" value="NZ_CP016076.1"/>
</dbReference>
<keyword evidence="4" id="KW-0238">DNA-binding</keyword>
<keyword evidence="3" id="KW-0805">Transcription regulation</keyword>
<dbReference type="InterPro" id="IPR036388">
    <property type="entry name" value="WH-like_DNA-bd_sf"/>
</dbReference>
<keyword evidence="9" id="KW-1185">Reference proteome</keyword>
<dbReference type="PROSITE" id="PS01117">
    <property type="entry name" value="HTH_MARR_1"/>
    <property type="match status" value="1"/>
</dbReference>
<dbReference type="InterPro" id="IPR000835">
    <property type="entry name" value="HTH_MarR-typ"/>
</dbReference>
<keyword evidence="2 8" id="KW-0808">Transferase</keyword>
<feature type="region of interest" description="Disordered" evidence="6">
    <location>
        <begin position="158"/>
        <end position="187"/>
    </location>
</feature>
<evidence type="ECO:0000256" key="3">
    <source>
        <dbReference type="ARBA" id="ARBA00023015"/>
    </source>
</evidence>
<evidence type="ECO:0000256" key="4">
    <source>
        <dbReference type="ARBA" id="ARBA00023125"/>
    </source>
</evidence>
<dbReference type="EMBL" id="CP016076">
    <property type="protein sequence ID" value="APU16225.1"/>
    <property type="molecule type" value="Genomic_DNA"/>
</dbReference>
<dbReference type="Proteomes" id="UP000185511">
    <property type="component" value="Chromosome"/>
</dbReference>
<gene>
    <name evidence="8" type="ORF">UA74_21000</name>
</gene>
<dbReference type="SMART" id="SM00347">
    <property type="entry name" value="HTH_MARR"/>
    <property type="match status" value="1"/>
</dbReference>
<evidence type="ECO:0000313" key="9">
    <source>
        <dbReference type="Proteomes" id="UP000185511"/>
    </source>
</evidence>
<dbReference type="PANTHER" id="PTHR12215:SF10">
    <property type="entry name" value="L-AMINOADIPATE-SEMIALDEHYDE DEHYDROGENASE-PHOSPHOPANTETHEINYL TRANSFERASE"/>
    <property type="match status" value="1"/>
</dbReference>
<dbReference type="Gene3D" id="1.10.10.10">
    <property type="entry name" value="Winged helix-like DNA-binding domain superfamily/Winged helix DNA-binding domain"/>
    <property type="match status" value="1"/>
</dbReference>
<dbReference type="Pfam" id="PF01648">
    <property type="entry name" value="ACPS"/>
    <property type="match status" value="1"/>
</dbReference>
<protein>
    <submittedName>
        <fullName evidence="8">Phosphopantetheinyl transferase</fullName>
    </submittedName>
</protein>
<proteinExistence type="inferred from homology"/>
<dbReference type="GO" id="GO:0019878">
    <property type="term" value="P:lysine biosynthetic process via aminoadipic acid"/>
    <property type="evidence" value="ECO:0007669"/>
    <property type="project" value="TreeGrafter"/>
</dbReference>
<evidence type="ECO:0000313" key="8">
    <source>
        <dbReference type="EMBL" id="APU16225.1"/>
    </source>
</evidence>
<dbReference type="AlphaFoldDB" id="A0AAC9LH04"/>
<dbReference type="SUPFAM" id="SSF46785">
    <property type="entry name" value="Winged helix' DNA-binding domain"/>
    <property type="match status" value="1"/>
</dbReference>
<dbReference type="PANTHER" id="PTHR12215">
    <property type="entry name" value="PHOSPHOPANTETHEINE TRANSFERASE"/>
    <property type="match status" value="1"/>
</dbReference>
<organism evidence="8 9">
    <name type="scientific">Actinoalloteichus fjordicus</name>
    <dbReference type="NCBI Taxonomy" id="1612552"/>
    <lineage>
        <taxon>Bacteria</taxon>
        <taxon>Bacillati</taxon>
        <taxon>Actinomycetota</taxon>
        <taxon>Actinomycetes</taxon>
        <taxon>Pseudonocardiales</taxon>
        <taxon>Pseudonocardiaceae</taxon>
        <taxon>Actinoalloteichus</taxon>
    </lineage>
</organism>
<evidence type="ECO:0000256" key="6">
    <source>
        <dbReference type="SAM" id="MobiDB-lite"/>
    </source>
</evidence>
<reference evidence="9" key="1">
    <citation type="submission" date="2016-06" db="EMBL/GenBank/DDBJ databases">
        <title>Complete genome sequence of Actinoalloteichus fjordicus DSM 46855 (=ADI127-17), type strain of the new species Actinoalloteichus fjordicus.</title>
        <authorList>
            <person name="Ruckert C."/>
            <person name="Nouioui I."/>
            <person name="Willmese J."/>
            <person name="van Wezel G."/>
            <person name="Klenk H.-P."/>
            <person name="Kalinowski J."/>
            <person name="Zotchev S.B."/>
        </authorList>
    </citation>
    <scope>NUCLEOTIDE SEQUENCE [LARGE SCALE GENOMIC DNA]</scope>
    <source>
        <strain evidence="9">ADI127-7</strain>
    </source>
</reference>
<dbReference type="InterPro" id="IPR050559">
    <property type="entry name" value="P-Pant_transferase_sf"/>
</dbReference>
<evidence type="ECO:0000256" key="5">
    <source>
        <dbReference type="ARBA" id="ARBA00023163"/>
    </source>
</evidence>
<dbReference type="InterPro" id="IPR008278">
    <property type="entry name" value="4-PPantetheinyl_Trfase_dom"/>
</dbReference>
<dbReference type="GO" id="GO:0008897">
    <property type="term" value="F:holo-[acyl-carrier-protein] synthase activity"/>
    <property type="evidence" value="ECO:0007669"/>
    <property type="project" value="InterPro"/>
</dbReference>